<feature type="region of interest" description="Disordered" evidence="1">
    <location>
        <begin position="61"/>
        <end position="85"/>
    </location>
</feature>
<evidence type="ECO:0000256" key="1">
    <source>
        <dbReference type="SAM" id="MobiDB-lite"/>
    </source>
</evidence>
<proteinExistence type="predicted"/>
<keyword evidence="2" id="KW-0472">Membrane</keyword>
<evidence type="ECO:0000256" key="2">
    <source>
        <dbReference type="SAM" id="Phobius"/>
    </source>
</evidence>
<gene>
    <name evidence="3" type="ORF">RFULGI_LOCUS2375</name>
</gene>
<dbReference type="OrthoDB" id="2442295at2759"/>
<feature type="transmembrane region" description="Helical" evidence="2">
    <location>
        <begin position="164"/>
        <end position="185"/>
    </location>
</feature>
<comment type="caution">
    <text evidence="3">The sequence shown here is derived from an EMBL/GenBank/DDBJ whole genome shotgun (WGS) entry which is preliminary data.</text>
</comment>
<keyword evidence="2" id="KW-1133">Transmembrane helix</keyword>
<feature type="compositionally biased region" description="Basic and acidic residues" evidence="1">
    <location>
        <begin position="66"/>
        <end position="82"/>
    </location>
</feature>
<name>A0A9N8ZL87_9GLOM</name>
<evidence type="ECO:0000313" key="3">
    <source>
        <dbReference type="EMBL" id="CAG8499647.1"/>
    </source>
</evidence>
<sequence length="563" mass="66418">MNSKFYKPFPVPKENGETVLQCRNGTYYDEVSHSSILSQLASFTSIAVDWWLYYFEKSGEQNCDSKNPDESNSEKLDEDNKNNRTVTFLKDSEKPDKENKKTRTGSFLQENNYYYKRQSNYEWIKHFIVAVSFVESILIIIYDVVQINDEKQQKQPANVIPKKVAFFIIFISIIQVYFEYALYCTPKGADSIFFFVLTTILTRSISSFFSNDNFKDIRVKDIEHYGIKNLDLKKGTYKFVFLRILQKDKISDYLGHQRLYVQVNDNDEKMQKYVENLQNFYRYKEYKAVKDIYKQLTEKLGGRKKRCYHELFHDSIINKIIKSNISAKCKDGTCTFQREGHTRININTKENHFIQIKTIDGKEIDETQITGDPTKGNLKIDDIQITGDPTTGNHNIPIQNHNDNIQKIDENIYNNTFEEIIFEKFKNPVGITHIFDRYYNIVDNELNVPGTKIIAKHLSENNAKVYANVLEMGYFQYFVYSHRAFKDKTKDKDNQKNSNQYKKEDIEISYDKHTIVFKNSKVKWFVIPEFGTSNYIRDNDDACEREYKECIAIQKILNNLEHE</sequence>
<accession>A0A9N8ZL87</accession>
<protein>
    <submittedName>
        <fullName evidence="3">826_t:CDS:1</fullName>
    </submittedName>
</protein>
<feature type="transmembrane region" description="Helical" evidence="2">
    <location>
        <begin position="123"/>
        <end position="144"/>
    </location>
</feature>
<keyword evidence="4" id="KW-1185">Reference proteome</keyword>
<evidence type="ECO:0000313" key="4">
    <source>
        <dbReference type="Proteomes" id="UP000789396"/>
    </source>
</evidence>
<dbReference type="EMBL" id="CAJVPZ010001774">
    <property type="protein sequence ID" value="CAG8499647.1"/>
    <property type="molecule type" value="Genomic_DNA"/>
</dbReference>
<dbReference type="AlphaFoldDB" id="A0A9N8ZL87"/>
<reference evidence="3" key="1">
    <citation type="submission" date="2021-06" db="EMBL/GenBank/DDBJ databases">
        <authorList>
            <person name="Kallberg Y."/>
            <person name="Tangrot J."/>
            <person name="Rosling A."/>
        </authorList>
    </citation>
    <scope>NUCLEOTIDE SEQUENCE</scope>
    <source>
        <strain evidence="3">IN212</strain>
    </source>
</reference>
<keyword evidence="2" id="KW-0812">Transmembrane</keyword>
<organism evidence="3 4">
    <name type="scientific">Racocetra fulgida</name>
    <dbReference type="NCBI Taxonomy" id="60492"/>
    <lineage>
        <taxon>Eukaryota</taxon>
        <taxon>Fungi</taxon>
        <taxon>Fungi incertae sedis</taxon>
        <taxon>Mucoromycota</taxon>
        <taxon>Glomeromycotina</taxon>
        <taxon>Glomeromycetes</taxon>
        <taxon>Diversisporales</taxon>
        <taxon>Gigasporaceae</taxon>
        <taxon>Racocetra</taxon>
    </lineage>
</organism>
<dbReference type="Proteomes" id="UP000789396">
    <property type="component" value="Unassembled WGS sequence"/>
</dbReference>
<feature type="transmembrane region" description="Helical" evidence="2">
    <location>
        <begin position="192"/>
        <end position="210"/>
    </location>
</feature>